<comment type="caution">
    <text evidence="1">The sequence shown here is derived from an EMBL/GenBank/DDBJ whole genome shotgun (WGS) entry which is preliminary data.</text>
</comment>
<protein>
    <submittedName>
        <fullName evidence="1">Uncharacterized protein</fullName>
    </submittedName>
</protein>
<keyword evidence="2" id="KW-1185">Reference proteome</keyword>
<accession>A0A398CTT0</accession>
<proteinExistence type="predicted"/>
<evidence type="ECO:0000313" key="1">
    <source>
        <dbReference type="EMBL" id="RIE04118.1"/>
    </source>
</evidence>
<organism evidence="1 2">
    <name type="scientific">Cohnella faecalis</name>
    <dbReference type="NCBI Taxonomy" id="2315694"/>
    <lineage>
        <taxon>Bacteria</taxon>
        <taxon>Bacillati</taxon>
        <taxon>Bacillota</taxon>
        <taxon>Bacilli</taxon>
        <taxon>Bacillales</taxon>
        <taxon>Paenibacillaceae</taxon>
        <taxon>Cohnella</taxon>
    </lineage>
</organism>
<gene>
    <name evidence="1" type="ORF">D3H35_09255</name>
</gene>
<evidence type="ECO:0000313" key="2">
    <source>
        <dbReference type="Proteomes" id="UP000266340"/>
    </source>
</evidence>
<reference evidence="1 2" key="1">
    <citation type="submission" date="2018-09" db="EMBL/GenBank/DDBJ databases">
        <title>Cohnella cavernae sp. nov., isolated from a karst cave.</title>
        <authorList>
            <person name="Zhu H."/>
        </authorList>
    </citation>
    <scope>NUCLEOTIDE SEQUENCE [LARGE SCALE GENOMIC DNA]</scope>
    <source>
        <strain evidence="1 2">K2E09-144</strain>
    </source>
</reference>
<dbReference type="EMBL" id="QXJM01000029">
    <property type="protein sequence ID" value="RIE04118.1"/>
    <property type="molecule type" value="Genomic_DNA"/>
</dbReference>
<dbReference type="Proteomes" id="UP000266340">
    <property type="component" value="Unassembled WGS sequence"/>
</dbReference>
<name>A0A398CTT0_9BACL</name>
<dbReference type="AlphaFoldDB" id="A0A398CTT0"/>
<sequence length="74" mass="8995">MADRTKAVTTAYFVTKFDLLKSEAGMNLSRLLERLRRIARTLSRKKSKRRYSNYNYEKYLRERLDRLQSNFSRL</sequence>